<dbReference type="InterPro" id="IPR029063">
    <property type="entry name" value="SAM-dependent_MTases_sf"/>
</dbReference>
<protein>
    <recommendedName>
        <fullName evidence="7">Protein-L-isoaspartate O-methyltransferase</fullName>
        <ecNumber evidence="7">2.1.1.77</ecNumber>
    </recommendedName>
    <alternativeName>
        <fullName evidence="7">L-isoaspartyl protein carboxyl methyltransferase</fullName>
    </alternativeName>
    <alternativeName>
        <fullName evidence="7">Protein L-isoaspartyl methyltransferase</fullName>
    </alternativeName>
    <alternativeName>
        <fullName evidence="7">Protein-beta-aspartate methyltransferase</fullName>
        <shortName evidence="7">PIMT</shortName>
    </alternativeName>
</protein>
<gene>
    <name evidence="7" type="primary">pcm</name>
    <name evidence="9" type="ORF">ACFQ1M_07585</name>
</gene>
<dbReference type="NCBIfam" id="TIGR00080">
    <property type="entry name" value="pimt"/>
    <property type="match status" value="1"/>
</dbReference>
<dbReference type="NCBIfam" id="NF001453">
    <property type="entry name" value="PRK00312.1"/>
    <property type="match status" value="1"/>
</dbReference>
<keyword evidence="3 7" id="KW-0963">Cytoplasm</keyword>
<feature type="active site" evidence="7">
    <location>
        <position position="100"/>
    </location>
</feature>
<comment type="subcellular location">
    <subcellularLocation>
        <location evidence="1 7">Cytoplasm</location>
    </subcellularLocation>
</comment>
<evidence type="ECO:0000256" key="5">
    <source>
        <dbReference type="ARBA" id="ARBA00022679"/>
    </source>
</evidence>
<keyword evidence="10" id="KW-1185">Reference proteome</keyword>
<accession>A0ABW3CY88</accession>
<dbReference type="Proteomes" id="UP001596978">
    <property type="component" value="Unassembled WGS sequence"/>
</dbReference>
<evidence type="ECO:0000256" key="6">
    <source>
        <dbReference type="ARBA" id="ARBA00022691"/>
    </source>
</evidence>
<keyword evidence="4 7" id="KW-0489">Methyltransferase</keyword>
<organism evidence="9 10">
    <name type="scientific">Sungkyunkwania multivorans</name>
    <dbReference type="NCBI Taxonomy" id="1173618"/>
    <lineage>
        <taxon>Bacteria</taxon>
        <taxon>Pseudomonadati</taxon>
        <taxon>Bacteroidota</taxon>
        <taxon>Flavobacteriia</taxon>
        <taxon>Flavobacteriales</taxon>
        <taxon>Flavobacteriaceae</taxon>
        <taxon>Sungkyunkwania</taxon>
    </lineage>
</organism>
<evidence type="ECO:0000256" key="3">
    <source>
        <dbReference type="ARBA" id="ARBA00022490"/>
    </source>
</evidence>
<dbReference type="PROSITE" id="PS01279">
    <property type="entry name" value="PCMT"/>
    <property type="match status" value="1"/>
</dbReference>
<dbReference type="SUPFAM" id="SSF53335">
    <property type="entry name" value="S-adenosyl-L-methionine-dependent methyltransferases"/>
    <property type="match status" value="1"/>
</dbReference>
<evidence type="ECO:0000313" key="10">
    <source>
        <dbReference type="Proteomes" id="UP001596978"/>
    </source>
</evidence>
<dbReference type="PANTHER" id="PTHR11579">
    <property type="entry name" value="PROTEIN-L-ISOASPARTATE O-METHYLTRANSFERASE"/>
    <property type="match status" value="1"/>
</dbReference>
<proteinExistence type="inferred from homology"/>
<name>A0ABW3CY88_9FLAO</name>
<dbReference type="Gene3D" id="3.40.50.150">
    <property type="entry name" value="Vaccinia Virus protein VP39"/>
    <property type="match status" value="1"/>
</dbReference>
<comment type="function">
    <text evidence="7">Catalyzes the methyl esterification of L-isoaspartyl residues in peptides and proteins that result from spontaneous decomposition of normal L-aspartyl and L-asparaginyl residues. It plays a role in the repair and/or degradation of damaged proteins.</text>
</comment>
<feature type="transmembrane region" description="Helical" evidence="8">
    <location>
        <begin position="12"/>
        <end position="38"/>
    </location>
</feature>
<comment type="similarity">
    <text evidence="2 7">Belongs to the methyltransferase superfamily. L-isoaspartyl/D-aspartyl protein methyltransferase family.</text>
</comment>
<comment type="caution">
    <text evidence="9">The sequence shown here is derived from an EMBL/GenBank/DDBJ whole genome shotgun (WGS) entry which is preliminary data.</text>
</comment>
<keyword evidence="6 7" id="KW-0949">S-adenosyl-L-methionine</keyword>
<dbReference type="Pfam" id="PF01135">
    <property type="entry name" value="PCMT"/>
    <property type="match status" value="1"/>
</dbReference>
<evidence type="ECO:0000256" key="1">
    <source>
        <dbReference type="ARBA" id="ARBA00004496"/>
    </source>
</evidence>
<keyword evidence="8" id="KW-0472">Membrane</keyword>
<keyword evidence="8" id="KW-1133">Transmembrane helix</keyword>
<dbReference type="PANTHER" id="PTHR11579:SF0">
    <property type="entry name" value="PROTEIN-L-ISOASPARTATE(D-ASPARTATE) O-METHYLTRANSFERASE"/>
    <property type="match status" value="1"/>
</dbReference>
<dbReference type="GO" id="GO:0004719">
    <property type="term" value="F:protein-L-isoaspartate (D-aspartate) O-methyltransferase activity"/>
    <property type="evidence" value="ECO:0007669"/>
    <property type="project" value="UniProtKB-EC"/>
</dbReference>
<evidence type="ECO:0000313" key="9">
    <source>
        <dbReference type="EMBL" id="MFD0862065.1"/>
    </source>
</evidence>
<comment type="catalytic activity">
    <reaction evidence="7">
        <text>[protein]-L-isoaspartate + S-adenosyl-L-methionine = [protein]-L-isoaspartate alpha-methyl ester + S-adenosyl-L-homocysteine</text>
        <dbReference type="Rhea" id="RHEA:12705"/>
        <dbReference type="Rhea" id="RHEA-COMP:12143"/>
        <dbReference type="Rhea" id="RHEA-COMP:12144"/>
        <dbReference type="ChEBI" id="CHEBI:57856"/>
        <dbReference type="ChEBI" id="CHEBI:59789"/>
        <dbReference type="ChEBI" id="CHEBI:90596"/>
        <dbReference type="ChEBI" id="CHEBI:90598"/>
        <dbReference type="EC" id="2.1.1.77"/>
    </reaction>
</comment>
<sequence>MRYLPFKASFVAIISVISYIMKRLVVIISFISFIMGCAQDDYLAKRQQMVETQLTSRDINDAATLRAMRTVPRHLFVPEHARPLAYNDYALSIGHGQTISQPYIVAYMTQMLNLKPTDIVLEIGTGSGYQAAVLAKIVDSVYTIEIVKELTLSAKDLLSKLGYVNVNVKHGDGYHGWPSRAPFDAIMVTAGADSIPQPLIDQLKVGGRMIIPVSSDDGGSRLVLVKKRKNNLVTRELLRVRFVPFTREKEKN</sequence>
<reference evidence="10" key="1">
    <citation type="journal article" date="2019" name="Int. J. Syst. Evol. Microbiol.">
        <title>The Global Catalogue of Microorganisms (GCM) 10K type strain sequencing project: providing services to taxonomists for standard genome sequencing and annotation.</title>
        <authorList>
            <consortium name="The Broad Institute Genomics Platform"/>
            <consortium name="The Broad Institute Genome Sequencing Center for Infectious Disease"/>
            <person name="Wu L."/>
            <person name="Ma J."/>
        </authorList>
    </citation>
    <scope>NUCLEOTIDE SEQUENCE [LARGE SCALE GENOMIC DNA]</scope>
    <source>
        <strain evidence="10">CCUG 62952</strain>
    </source>
</reference>
<dbReference type="RefSeq" id="WP_386406273.1">
    <property type="nucleotide sequence ID" value="NZ_JBHTJH010000004.1"/>
</dbReference>
<dbReference type="GO" id="GO:0032259">
    <property type="term" value="P:methylation"/>
    <property type="evidence" value="ECO:0007669"/>
    <property type="project" value="UniProtKB-KW"/>
</dbReference>
<dbReference type="HAMAP" id="MF_00090">
    <property type="entry name" value="PIMT"/>
    <property type="match status" value="1"/>
</dbReference>
<dbReference type="CDD" id="cd02440">
    <property type="entry name" value="AdoMet_MTases"/>
    <property type="match status" value="1"/>
</dbReference>
<dbReference type="EMBL" id="JBHTJH010000004">
    <property type="protein sequence ID" value="MFD0862065.1"/>
    <property type="molecule type" value="Genomic_DNA"/>
</dbReference>
<dbReference type="EC" id="2.1.1.77" evidence="7"/>
<keyword evidence="8" id="KW-0812">Transmembrane</keyword>
<keyword evidence="5 7" id="KW-0808">Transferase</keyword>
<evidence type="ECO:0000256" key="8">
    <source>
        <dbReference type="SAM" id="Phobius"/>
    </source>
</evidence>
<dbReference type="InterPro" id="IPR000682">
    <property type="entry name" value="PCMT"/>
</dbReference>
<evidence type="ECO:0000256" key="4">
    <source>
        <dbReference type="ARBA" id="ARBA00022603"/>
    </source>
</evidence>
<evidence type="ECO:0000256" key="7">
    <source>
        <dbReference type="HAMAP-Rule" id="MF_00090"/>
    </source>
</evidence>
<evidence type="ECO:0000256" key="2">
    <source>
        <dbReference type="ARBA" id="ARBA00005369"/>
    </source>
</evidence>